<feature type="signal peptide" evidence="1">
    <location>
        <begin position="1"/>
        <end position="22"/>
    </location>
</feature>
<dbReference type="AlphaFoldDB" id="A0A9X2C0Y4"/>
<dbReference type="InterPro" id="IPR013424">
    <property type="entry name" value="Ice-binding_C"/>
</dbReference>
<gene>
    <name evidence="3" type="ORF">LPC04_14760</name>
</gene>
<protein>
    <submittedName>
        <fullName evidence="3">PEP-CTERM sorting domain-containing protein</fullName>
    </submittedName>
</protein>
<proteinExistence type="predicted"/>
<evidence type="ECO:0000313" key="4">
    <source>
        <dbReference type="Proteomes" id="UP001139353"/>
    </source>
</evidence>
<accession>A0A9X2C0Y4</accession>
<keyword evidence="1" id="KW-0732">Signal</keyword>
<comment type="caution">
    <text evidence="3">The sequence shown here is derived from an EMBL/GenBank/DDBJ whole genome shotgun (WGS) entry which is preliminary data.</text>
</comment>
<dbReference type="Pfam" id="PF07589">
    <property type="entry name" value="PEP-CTERM"/>
    <property type="match status" value="1"/>
</dbReference>
<feature type="domain" description="Ice-binding protein C-terminal" evidence="2">
    <location>
        <begin position="174"/>
        <end position="198"/>
    </location>
</feature>
<evidence type="ECO:0000313" key="3">
    <source>
        <dbReference type="EMBL" id="MCK9686971.1"/>
    </source>
</evidence>
<dbReference type="NCBIfam" id="TIGR02595">
    <property type="entry name" value="PEP_CTERM"/>
    <property type="match status" value="1"/>
</dbReference>
<evidence type="ECO:0000259" key="2">
    <source>
        <dbReference type="Pfam" id="PF07589"/>
    </source>
</evidence>
<dbReference type="RefSeq" id="WP_275683007.1">
    <property type="nucleotide sequence ID" value="NZ_JAJLJH010000003.1"/>
</dbReference>
<dbReference type="Proteomes" id="UP001139353">
    <property type="component" value="Unassembled WGS sequence"/>
</dbReference>
<name>A0A9X2C0Y4_9BURK</name>
<organism evidence="3 4">
    <name type="scientific">Scleromatobacter humisilvae</name>
    <dbReference type="NCBI Taxonomy" id="2897159"/>
    <lineage>
        <taxon>Bacteria</taxon>
        <taxon>Pseudomonadati</taxon>
        <taxon>Pseudomonadota</taxon>
        <taxon>Betaproteobacteria</taxon>
        <taxon>Burkholderiales</taxon>
        <taxon>Sphaerotilaceae</taxon>
        <taxon>Scleromatobacter</taxon>
    </lineage>
</organism>
<evidence type="ECO:0000256" key="1">
    <source>
        <dbReference type="SAM" id="SignalP"/>
    </source>
</evidence>
<dbReference type="EMBL" id="JAJLJH010000003">
    <property type="protein sequence ID" value="MCK9686971.1"/>
    <property type="molecule type" value="Genomic_DNA"/>
</dbReference>
<feature type="chain" id="PRO_5040734237" evidence="1">
    <location>
        <begin position="23"/>
        <end position="201"/>
    </location>
</feature>
<reference evidence="3" key="1">
    <citation type="submission" date="2021-11" db="EMBL/GenBank/DDBJ databases">
        <title>BS-T2-15 a new species belonging to the Comamonadaceae family isolated from the soil of a French oak forest.</title>
        <authorList>
            <person name="Mieszkin S."/>
            <person name="Alain K."/>
        </authorList>
    </citation>
    <scope>NUCLEOTIDE SEQUENCE</scope>
    <source>
        <strain evidence="3">BS-T2-15</strain>
    </source>
</reference>
<sequence length="201" mass="20177">MNKKISALLATTLAAIAPLAGAANIAAGAAVNTTGPGFGNSEGWCCAAPAAAATVTDGLTLPTGQQWNIGTVFWGGDNKDSADTITITLAGAASVSSLFLQADNNDTYAVSYLGLDHAWHDLASIQPNSDSSWGLGDNTASFAAVTATAFEIQASGDGAYSVAEFRADGTFLPAVPEPTSGLMILGGLAALASVARRRAAR</sequence>
<keyword evidence="4" id="KW-1185">Reference proteome</keyword>